<dbReference type="PANTHER" id="PTHR48097">
    <property type="entry name" value="L-THREONINE ALDOLASE-RELATED"/>
    <property type="match status" value="1"/>
</dbReference>
<evidence type="ECO:0000256" key="3">
    <source>
        <dbReference type="ARBA" id="ARBA00022898"/>
    </source>
</evidence>
<organism evidence="7 8">
    <name type="scientific">Alicyclobacillus acidoterrestris (strain ATCC 49025 / DSM 3922 / CIP 106132 / NCIMB 13137 / GD3B)</name>
    <dbReference type="NCBI Taxonomy" id="1356854"/>
    <lineage>
        <taxon>Bacteria</taxon>
        <taxon>Bacillati</taxon>
        <taxon>Bacillota</taxon>
        <taxon>Bacilli</taxon>
        <taxon>Bacillales</taxon>
        <taxon>Alicyclobacillaceae</taxon>
        <taxon>Alicyclobacillus</taxon>
    </lineage>
</organism>
<evidence type="ECO:0000256" key="4">
    <source>
        <dbReference type="ARBA" id="ARBA00023239"/>
    </source>
</evidence>
<protein>
    <submittedName>
        <fullName evidence="7">Low-specificity L-threonine aldolase</fullName>
        <ecNumber evidence="7">4.1.2.48</ecNumber>
    </submittedName>
</protein>
<keyword evidence="4 7" id="KW-0456">Lyase</keyword>
<comment type="cofactor">
    <cofactor evidence="1">
        <name>pyridoxal 5'-phosphate</name>
        <dbReference type="ChEBI" id="CHEBI:597326"/>
    </cofactor>
</comment>
<dbReference type="RefSeq" id="WP_031218345.1">
    <property type="nucleotide sequence ID" value="NZ_AURB01000113.1"/>
</dbReference>
<dbReference type="PIRSF" id="PIRSF017617">
    <property type="entry name" value="Thr_aldolase"/>
    <property type="match status" value="1"/>
</dbReference>
<evidence type="ECO:0000256" key="5">
    <source>
        <dbReference type="PIRSR" id="PIRSR017617-1"/>
    </source>
</evidence>
<dbReference type="Pfam" id="PF01212">
    <property type="entry name" value="Beta_elim_lyase"/>
    <property type="match status" value="1"/>
</dbReference>
<dbReference type="SUPFAM" id="SSF53383">
    <property type="entry name" value="PLP-dependent transferases"/>
    <property type="match status" value="1"/>
</dbReference>
<evidence type="ECO:0000313" key="7">
    <source>
        <dbReference type="EMBL" id="UNO48663.1"/>
    </source>
</evidence>
<evidence type="ECO:0000259" key="6">
    <source>
        <dbReference type="Pfam" id="PF01212"/>
    </source>
</evidence>
<gene>
    <name evidence="7" type="primary">ltaE</name>
    <name evidence="7" type="ORF">K1I37_18705</name>
</gene>
<dbReference type="Gene3D" id="3.40.640.10">
    <property type="entry name" value="Type I PLP-dependent aspartate aminotransferase-like (Major domain)"/>
    <property type="match status" value="1"/>
</dbReference>
<dbReference type="CDD" id="cd06502">
    <property type="entry name" value="TA_like"/>
    <property type="match status" value="1"/>
</dbReference>
<evidence type="ECO:0000313" key="8">
    <source>
        <dbReference type="Proteomes" id="UP000829401"/>
    </source>
</evidence>
<keyword evidence="8" id="KW-1185">Reference proteome</keyword>
<dbReference type="InterPro" id="IPR023603">
    <property type="entry name" value="Low_specificity_L-TA-like"/>
</dbReference>
<sequence length="353" mass="37598">MNGDRYVPKRIDLRSDTVTQPTEEMRRAMAVAPVGDDVYGEDPTIRELEELAAKRTGKEAALFVTSGTQGNLVAIATHVKTGEEVIAEAESHIFYYEAAGIAAVAGAQIRQVTGVRGVLQPNDVQRAIRPLDIHQPRTALISLENTHNRAGGTVTPVSVLQEIRSVAHASGVPVHMDGARLFNAAVASGCSAKDIADCVDTIQFCLSKGLGAPVGSVLAGPKSFIEAARQWRKRLGGGLRQAGILGAAGILALTKMVDRLADDHDNARILAERLANMPGVVVDLATVQTNIVLADIAETGMPMDTFLTRLREAGVLSTAFGPTTVRFVTHKDVTREDVLQAVDIVAEVLAHKH</sequence>
<dbReference type="PANTHER" id="PTHR48097:SF9">
    <property type="entry name" value="L-THREONINE ALDOLASE"/>
    <property type="match status" value="1"/>
</dbReference>
<dbReference type="AlphaFoldDB" id="A0A9E6ZH10"/>
<feature type="domain" description="Aromatic amino acid beta-eliminating lyase/threonine aldolase" evidence="6">
    <location>
        <begin position="12"/>
        <end position="295"/>
    </location>
</feature>
<keyword evidence="3" id="KW-0663">Pyridoxal phosphate</keyword>
<dbReference type="GO" id="GO:0006545">
    <property type="term" value="P:glycine biosynthetic process"/>
    <property type="evidence" value="ECO:0007669"/>
    <property type="project" value="TreeGrafter"/>
</dbReference>
<dbReference type="GO" id="GO:0006567">
    <property type="term" value="P:L-threonine catabolic process"/>
    <property type="evidence" value="ECO:0007669"/>
    <property type="project" value="TreeGrafter"/>
</dbReference>
<dbReference type="InterPro" id="IPR015424">
    <property type="entry name" value="PyrdxlP-dep_Trfase"/>
</dbReference>
<dbReference type="Gene3D" id="3.90.1150.10">
    <property type="entry name" value="Aspartate Aminotransferase, domain 1"/>
    <property type="match status" value="1"/>
</dbReference>
<accession>A0A9E6ZH10</accession>
<dbReference type="GO" id="GO:0008732">
    <property type="term" value="F:L-allo-threonine aldolase activity"/>
    <property type="evidence" value="ECO:0007669"/>
    <property type="project" value="TreeGrafter"/>
</dbReference>
<comment type="similarity">
    <text evidence="2">Belongs to the threonine aldolase family.</text>
</comment>
<feature type="modified residue" description="N6-(pyridoxal phosphate)lysine" evidence="5">
    <location>
        <position position="208"/>
    </location>
</feature>
<dbReference type="GO" id="GO:0005829">
    <property type="term" value="C:cytosol"/>
    <property type="evidence" value="ECO:0007669"/>
    <property type="project" value="TreeGrafter"/>
</dbReference>
<dbReference type="EMBL" id="CP080467">
    <property type="protein sequence ID" value="UNO48663.1"/>
    <property type="molecule type" value="Genomic_DNA"/>
</dbReference>
<dbReference type="EC" id="4.1.2.48" evidence="7"/>
<dbReference type="InterPro" id="IPR015421">
    <property type="entry name" value="PyrdxlP-dep_Trfase_major"/>
</dbReference>
<dbReference type="FunFam" id="3.40.640.10:FF:000030">
    <property type="entry name" value="Low-specificity L-threonine aldolase"/>
    <property type="match status" value="1"/>
</dbReference>
<dbReference type="KEGG" id="aaco:K1I37_18705"/>
<name>A0A9E6ZH10_ALIAG</name>
<dbReference type="NCBIfam" id="NF007825">
    <property type="entry name" value="PRK10534.1"/>
    <property type="match status" value="1"/>
</dbReference>
<dbReference type="InterPro" id="IPR015422">
    <property type="entry name" value="PyrdxlP-dep_Trfase_small"/>
</dbReference>
<dbReference type="Proteomes" id="UP000829401">
    <property type="component" value="Chromosome"/>
</dbReference>
<reference evidence="8" key="1">
    <citation type="journal article" date="2022" name="G3 (Bethesda)">
        <title>Unveiling the complete genome sequence of Alicyclobacillus acidoterrestris DSM 3922T, a taint-producing strain.</title>
        <authorList>
            <person name="Leonardo I.C."/>
            <person name="Barreto Crespo M.T."/>
            <person name="Gaspar F.B."/>
        </authorList>
    </citation>
    <scope>NUCLEOTIDE SEQUENCE [LARGE SCALE GENOMIC DNA]</scope>
    <source>
        <strain evidence="8">DSM 3922</strain>
    </source>
</reference>
<dbReference type="InterPro" id="IPR001597">
    <property type="entry name" value="ArAA_b-elim_lyase/Thr_aldolase"/>
</dbReference>
<dbReference type="FunFam" id="3.90.1150.10:FF:000041">
    <property type="entry name" value="Low-specificity L-threonine aldolase"/>
    <property type="match status" value="1"/>
</dbReference>
<dbReference type="NCBIfam" id="NF041359">
    <property type="entry name" value="GntG_guanitoxin"/>
    <property type="match status" value="1"/>
</dbReference>
<proteinExistence type="inferred from homology"/>
<evidence type="ECO:0000256" key="2">
    <source>
        <dbReference type="ARBA" id="ARBA00006966"/>
    </source>
</evidence>
<evidence type="ECO:0000256" key="1">
    <source>
        <dbReference type="ARBA" id="ARBA00001933"/>
    </source>
</evidence>
<dbReference type="OrthoDB" id="9774495at2"/>